<dbReference type="RefSeq" id="WP_008664631.1">
    <property type="nucleotide sequence ID" value="NZ_JNHN01000179.1"/>
</dbReference>
<proteinExistence type="predicted"/>
<feature type="signal peptide" evidence="4">
    <location>
        <begin position="1"/>
        <end position="21"/>
    </location>
</feature>
<organism evidence="5 6">
    <name type="scientific">Bacteroides uniformis str. 3978 T3 ii</name>
    <dbReference type="NCBI Taxonomy" id="1339349"/>
    <lineage>
        <taxon>Bacteria</taxon>
        <taxon>Pseudomonadati</taxon>
        <taxon>Bacteroidota</taxon>
        <taxon>Bacteroidia</taxon>
        <taxon>Bacteroidales</taxon>
        <taxon>Bacteroidaceae</taxon>
        <taxon>Bacteroides</taxon>
    </lineage>
</organism>
<accession>A0A078RV54</accession>
<comment type="caution">
    <text evidence="5">The sequence shown here is derived from an EMBL/GenBank/DDBJ whole genome shotgun (WGS) entry which is preliminary data.</text>
</comment>
<reference evidence="5 6" key="1">
    <citation type="submission" date="2014-04" db="EMBL/GenBank/DDBJ databases">
        <authorList>
            <person name="Sears C."/>
            <person name="Carroll K."/>
            <person name="Sack B.R."/>
            <person name="Qadri F."/>
            <person name="Myers L.L."/>
            <person name="Chung G.-T."/>
            <person name="Escheverria P."/>
            <person name="Fraser C.M."/>
            <person name="Sadzewicz L."/>
            <person name="Shefchek K.A."/>
            <person name="Tallon L."/>
            <person name="Das S.P."/>
            <person name="Daugherty S."/>
            <person name="Mongodin E.F."/>
        </authorList>
    </citation>
    <scope>NUCLEOTIDE SEQUENCE [LARGE SCALE GENOMIC DNA]</scope>
    <source>
        <strain evidence="5 6">3978 T3 ii</strain>
    </source>
</reference>
<evidence type="ECO:0000256" key="2">
    <source>
        <dbReference type="ARBA" id="ARBA00022803"/>
    </source>
</evidence>
<keyword evidence="4" id="KW-0732">Signal</keyword>
<dbReference type="Proteomes" id="UP000028013">
    <property type="component" value="Unassembled WGS sequence"/>
</dbReference>
<dbReference type="PANTHER" id="PTHR44943:SF8">
    <property type="entry name" value="TPR REPEAT-CONTAINING PROTEIN MJ0263"/>
    <property type="match status" value="1"/>
</dbReference>
<dbReference type="SUPFAM" id="SSF48452">
    <property type="entry name" value="TPR-like"/>
    <property type="match status" value="1"/>
</dbReference>
<evidence type="ECO:0000313" key="6">
    <source>
        <dbReference type="Proteomes" id="UP000028013"/>
    </source>
</evidence>
<dbReference type="PANTHER" id="PTHR44943">
    <property type="entry name" value="CELLULOSE SYNTHASE OPERON PROTEIN C"/>
    <property type="match status" value="1"/>
</dbReference>
<gene>
    <name evidence="5" type="ORF">M094_2298</name>
</gene>
<protein>
    <submittedName>
        <fullName evidence="5">TPR repeat family protein</fullName>
    </submittedName>
</protein>
<feature type="chain" id="PRO_5001744370" evidence="4">
    <location>
        <begin position="22"/>
        <end position="237"/>
    </location>
</feature>
<dbReference type="Gene3D" id="1.25.40.10">
    <property type="entry name" value="Tetratricopeptide repeat domain"/>
    <property type="match status" value="1"/>
</dbReference>
<dbReference type="SMART" id="SM00028">
    <property type="entry name" value="TPR"/>
    <property type="match status" value="4"/>
</dbReference>
<dbReference type="AlphaFoldDB" id="A0A078RV54"/>
<keyword evidence="1" id="KW-0677">Repeat</keyword>
<feature type="repeat" description="TPR" evidence="3">
    <location>
        <begin position="134"/>
        <end position="167"/>
    </location>
</feature>
<evidence type="ECO:0000313" key="5">
    <source>
        <dbReference type="EMBL" id="KDS48611.1"/>
    </source>
</evidence>
<dbReference type="PROSITE" id="PS50005">
    <property type="entry name" value="TPR"/>
    <property type="match status" value="1"/>
</dbReference>
<dbReference type="InterPro" id="IPR051685">
    <property type="entry name" value="Ycf3/AcsC/BcsC/TPR_MFPF"/>
</dbReference>
<evidence type="ECO:0000256" key="1">
    <source>
        <dbReference type="ARBA" id="ARBA00022737"/>
    </source>
</evidence>
<sequence length="237" mass="26166">MKKLILSIALCCAATNFFAQNADPAQLVNDGKAALEAKNYQEAYTKFSTYLTQTNNQDSVIAYNCGVCADKIKKPAEALKYFDIAVQKKYNLANAYIGKAGALKDLKKNDEYVATLKEGLEANPGNKTLTKLYATYYVNQGIMAQKAKKMDAAEEAFKQAIAIQADNVNALNSLGSLYYSKGANTMKTDVEKAKVEFKEAKEYLDKLIPLLSADKPAQKKMMDNAKTMLNFIDSQLK</sequence>
<dbReference type="EMBL" id="JNHN01000179">
    <property type="protein sequence ID" value="KDS48611.1"/>
    <property type="molecule type" value="Genomic_DNA"/>
</dbReference>
<evidence type="ECO:0000256" key="4">
    <source>
        <dbReference type="SAM" id="SignalP"/>
    </source>
</evidence>
<keyword evidence="2 3" id="KW-0802">TPR repeat</keyword>
<dbReference type="PATRIC" id="fig|1339349.3.peg.3416"/>
<dbReference type="InterPro" id="IPR019734">
    <property type="entry name" value="TPR_rpt"/>
</dbReference>
<evidence type="ECO:0000256" key="3">
    <source>
        <dbReference type="PROSITE-ProRule" id="PRU00339"/>
    </source>
</evidence>
<name>A0A078RV54_BACUN</name>
<dbReference type="InterPro" id="IPR011990">
    <property type="entry name" value="TPR-like_helical_dom_sf"/>
</dbReference>